<evidence type="ECO:0000259" key="6">
    <source>
        <dbReference type="Pfam" id="PF07730"/>
    </source>
</evidence>
<dbReference type="AlphaFoldDB" id="A0A0F6SQX5"/>
<dbReference type="Proteomes" id="UP000034037">
    <property type="component" value="Chromosome"/>
</dbReference>
<protein>
    <submittedName>
        <fullName evidence="7">Histidine kinase</fullName>
    </submittedName>
</protein>
<dbReference type="Gene3D" id="1.20.5.1930">
    <property type="match status" value="1"/>
</dbReference>
<evidence type="ECO:0000313" key="7">
    <source>
        <dbReference type="EMBL" id="AKF26969.1"/>
    </source>
</evidence>
<dbReference type="GO" id="GO:0016020">
    <property type="term" value="C:membrane"/>
    <property type="evidence" value="ECO:0007669"/>
    <property type="project" value="InterPro"/>
</dbReference>
<dbReference type="PANTHER" id="PTHR24421:SF63">
    <property type="entry name" value="SENSOR HISTIDINE KINASE DESK"/>
    <property type="match status" value="1"/>
</dbReference>
<keyword evidence="5" id="KW-1133">Transmembrane helix</keyword>
<dbReference type="Gene3D" id="3.30.565.10">
    <property type="entry name" value="Histidine kinase-like ATPase, C-terminal domain"/>
    <property type="match status" value="1"/>
</dbReference>
<name>A0A0F6SQX5_9CORY</name>
<accession>A0A0F6SQX5</accession>
<keyword evidence="4" id="KW-0175">Coiled coil</keyword>
<dbReference type="InterPro" id="IPR050482">
    <property type="entry name" value="Sensor_HK_TwoCompSys"/>
</dbReference>
<keyword evidence="2 7" id="KW-0418">Kinase</keyword>
<dbReference type="RefSeq" id="WP_003860072.1">
    <property type="nucleotide sequence ID" value="NZ_CP011309.1"/>
</dbReference>
<dbReference type="InterPro" id="IPR011712">
    <property type="entry name" value="Sig_transdc_His_kin_sub3_dim/P"/>
</dbReference>
<keyword evidence="8" id="KW-1185">Reference proteome</keyword>
<dbReference type="InterPro" id="IPR036890">
    <property type="entry name" value="HATPase_C_sf"/>
</dbReference>
<feature type="transmembrane region" description="Helical" evidence="5">
    <location>
        <begin position="76"/>
        <end position="96"/>
    </location>
</feature>
<evidence type="ECO:0000313" key="8">
    <source>
        <dbReference type="Proteomes" id="UP000034037"/>
    </source>
</evidence>
<keyword evidence="3" id="KW-0902">Two-component regulatory system</keyword>
<sequence length="423" mass="47077">MNKDFWTAGWTARWFSRGVSLLASPVTAPLNSWRRLPNLAKYTLYTRVSLQAIPVVLLSAYFLGIVANAGTLNPSFVWLLGFSVILLIVTVLVYEYQPSLNSHPRRSVQPFFFTGLVLNVLGVVVSVVLQLPALNSSESTRATALIFTLTCVFLLSIAYIPWMNYRWVWLIAMSAVLWWTSTTTDYLSALWVVIPPLMAGTVRLSVWTVDVMKEVERSRELEASLRVTEERLRFAQELHDTLGQHLAAMSVKSELALALAKRGDDRLENELRELQKLTRTSMSEMRDVVSGYRTVNLATEIEGAKSLLADAHIHLSVIGTTSQVSPAHRELCAWLVREATTNILRHSDATDVTLTLSSTEVRMDNNGVNKDIGRLSGLSALRTRAESAGMTLIVSREDDQFSVRMLINAPANTPADTPAEKEA</sequence>
<organism evidence="7 8">
    <name type="scientific">[Brevibacterium] flavum</name>
    <dbReference type="NCBI Taxonomy" id="92706"/>
    <lineage>
        <taxon>Bacteria</taxon>
        <taxon>Bacillati</taxon>
        <taxon>Actinomycetota</taxon>
        <taxon>Actinomycetes</taxon>
        <taxon>Mycobacteriales</taxon>
        <taxon>Corynebacteriaceae</taxon>
        <taxon>Corynebacterium</taxon>
    </lineage>
</organism>
<keyword evidence="5" id="KW-0472">Membrane</keyword>
<feature type="domain" description="Signal transduction histidine kinase subgroup 3 dimerisation and phosphoacceptor" evidence="6">
    <location>
        <begin position="230"/>
        <end position="295"/>
    </location>
</feature>
<evidence type="ECO:0000256" key="1">
    <source>
        <dbReference type="ARBA" id="ARBA00022679"/>
    </source>
</evidence>
<evidence type="ECO:0000256" key="5">
    <source>
        <dbReference type="SAM" id="Phobius"/>
    </source>
</evidence>
<evidence type="ECO:0000256" key="3">
    <source>
        <dbReference type="ARBA" id="ARBA00023012"/>
    </source>
</evidence>
<feature type="transmembrane region" description="Helical" evidence="5">
    <location>
        <begin position="44"/>
        <end position="64"/>
    </location>
</feature>
<evidence type="ECO:0000256" key="4">
    <source>
        <dbReference type="SAM" id="Coils"/>
    </source>
</evidence>
<reference evidence="7 8" key="1">
    <citation type="submission" date="2015-04" db="EMBL/GenBank/DDBJ databases">
        <title>Complete Genome Sequence of Brevibacterium flavum ATCC 15168.</title>
        <authorList>
            <person name="Ahn J."/>
            <person name="Park G."/>
            <person name="Jeon W."/>
            <person name="Jang Y."/>
            <person name="Jang M."/>
            <person name="Lee H."/>
            <person name="Lee H."/>
        </authorList>
    </citation>
    <scope>NUCLEOTIDE SEQUENCE [LARGE SCALE GENOMIC DNA]</scope>
    <source>
        <strain evidence="7 8">ATCC 15168</strain>
    </source>
</reference>
<evidence type="ECO:0000256" key="2">
    <source>
        <dbReference type="ARBA" id="ARBA00022777"/>
    </source>
</evidence>
<gene>
    <name evidence="7" type="ORF">YH66_05060</name>
</gene>
<keyword evidence="5" id="KW-0812">Transmembrane</keyword>
<proteinExistence type="predicted"/>
<feature type="transmembrane region" description="Helical" evidence="5">
    <location>
        <begin position="167"/>
        <end position="183"/>
    </location>
</feature>
<dbReference type="GO" id="GO:0046983">
    <property type="term" value="F:protein dimerization activity"/>
    <property type="evidence" value="ECO:0007669"/>
    <property type="project" value="InterPro"/>
</dbReference>
<feature type="coiled-coil region" evidence="4">
    <location>
        <begin position="218"/>
        <end position="280"/>
    </location>
</feature>
<dbReference type="EMBL" id="CP011309">
    <property type="protein sequence ID" value="AKF26969.1"/>
    <property type="molecule type" value="Genomic_DNA"/>
</dbReference>
<dbReference type="PANTHER" id="PTHR24421">
    <property type="entry name" value="NITRATE/NITRITE SENSOR PROTEIN NARX-RELATED"/>
    <property type="match status" value="1"/>
</dbReference>
<feature type="transmembrane region" description="Helical" evidence="5">
    <location>
        <begin position="141"/>
        <end position="160"/>
    </location>
</feature>
<dbReference type="Pfam" id="PF07730">
    <property type="entry name" value="HisKA_3"/>
    <property type="match status" value="1"/>
</dbReference>
<feature type="transmembrane region" description="Helical" evidence="5">
    <location>
        <begin position="108"/>
        <end position="129"/>
    </location>
</feature>
<dbReference type="PATRIC" id="fig|92706.3.peg.1049"/>
<dbReference type="HOGENOM" id="CLU_000445_20_8_11"/>
<dbReference type="GO" id="GO:0000155">
    <property type="term" value="F:phosphorelay sensor kinase activity"/>
    <property type="evidence" value="ECO:0007669"/>
    <property type="project" value="InterPro"/>
</dbReference>
<keyword evidence="1" id="KW-0808">Transferase</keyword>